<sequence length="174" mass="20396">MISNKFELRSNEVQEVFQKSPHLLIMWGNTFIGIILIAGFYLLDNITIPQKITIPFQLIQTKKPYNSEEVFALQIDSEYTSHIYQHQPININFEKYPSNIYGTIQTEIDTIISFQNKKIIFFKLQNEQSKNNLSFRVTLKPFLLGNLVTQIDKKNFLSTIKNSLFSKIKTKDKR</sequence>
<dbReference type="Proteomes" id="UP000249720">
    <property type="component" value="Unassembled WGS sequence"/>
</dbReference>
<keyword evidence="3" id="KW-1185">Reference proteome</keyword>
<evidence type="ECO:0000256" key="1">
    <source>
        <dbReference type="SAM" id="Phobius"/>
    </source>
</evidence>
<organism evidence="2 3">
    <name type="scientific">Hydrotalea sandarakina</name>
    <dbReference type="NCBI Taxonomy" id="1004304"/>
    <lineage>
        <taxon>Bacteria</taxon>
        <taxon>Pseudomonadati</taxon>
        <taxon>Bacteroidota</taxon>
        <taxon>Chitinophagia</taxon>
        <taxon>Chitinophagales</taxon>
        <taxon>Chitinophagaceae</taxon>
        <taxon>Hydrotalea</taxon>
    </lineage>
</organism>
<protein>
    <recommendedName>
        <fullName evidence="4">HlyD family secretion protein</fullName>
    </recommendedName>
</protein>
<dbReference type="OrthoDB" id="7057889at2"/>
<reference evidence="2 3" key="1">
    <citation type="submission" date="2018-06" db="EMBL/GenBank/DDBJ databases">
        <title>Genomic Encyclopedia of Archaeal and Bacterial Type Strains, Phase II (KMG-II): from individual species to whole genera.</title>
        <authorList>
            <person name="Goeker M."/>
        </authorList>
    </citation>
    <scope>NUCLEOTIDE SEQUENCE [LARGE SCALE GENOMIC DNA]</scope>
    <source>
        <strain evidence="2 3">DSM 23241</strain>
    </source>
</reference>
<evidence type="ECO:0008006" key="4">
    <source>
        <dbReference type="Google" id="ProtNLM"/>
    </source>
</evidence>
<gene>
    <name evidence="2" type="ORF">LX80_02854</name>
</gene>
<dbReference type="RefSeq" id="WP_143439231.1">
    <property type="nucleotide sequence ID" value="NZ_QKZV01000021.1"/>
</dbReference>
<keyword evidence="1" id="KW-1133">Transmembrane helix</keyword>
<accession>A0A2W7S926</accession>
<evidence type="ECO:0000313" key="3">
    <source>
        <dbReference type="Proteomes" id="UP000249720"/>
    </source>
</evidence>
<evidence type="ECO:0000313" key="2">
    <source>
        <dbReference type="EMBL" id="PZX59405.1"/>
    </source>
</evidence>
<dbReference type="AlphaFoldDB" id="A0A2W7S926"/>
<keyword evidence="1" id="KW-0472">Membrane</keyword>
<dbReference type="EMBL" id="QKZV01000021">
    <property type="protein sequence ID" value="PZX59405.1"/>
    <property type="molecule type" value="Genomic_DNA"/>
</dbReference>
<name>A0A2W7S926_9BACT</name>
<proteinExistence type="predicted"/>
<comment type="caution">
    <text evidence="2">The sequence shown here is derived from an EMBL/GenBank/DDBJ whole genome shotgun (WGS) entry which is preliminary data.</text>
</comment>
<feature type="transmembrane region" description="Helical" evidence="1">
    <location>
        <begin position="21"/>
        <end position="43"/>
    </location>
</feature>
<keyword evidence="1" id="KW-0812">Transmembrane</keyword>